<protein>
    <submittedName>
        <fullName evidence="2">Uncharacterized protein</fullName>
    </submittedName>
</protein>
<dbReference type="HOGENOM" id="CLU_2931649_0_0_9"/>
<evidence type="ECO:0000313" key="3">
    <source>
        <dbReference type="Proteomes" id="UP000031829"/>
    </source>
</evidence>
<keyword evidence="1" id="KW-0812">Transmembrane</keyword>
<proteinExistence type="predicted"/>
<feature type="transmembrane region" description="Helical" evidence="1">
    <location>
        <begin position="6"/>
        <end position="32"/>
    </location>
</feature>
<gene>
    <name evidence="2" type="ORF">BG04_1514</name>
</gene>
<sequence length="60" mass="6947">MLQAHFMRICTGFAVIVFFDITGALRTVLLILQRYTRKLLFEEVFESEIKEVLVVQGLSL</sequence>
<organism evidence="2 3">
    <name type="scientific">Priestia megaterium (strain ATCC 14581 / DSM 32 / CCUG 1817 / JCM 2506 / NBRC 15308 / NCIMB 9376 / NCTC 10342 / NRRL B-14308 / VKM B-512 / Ford 19)</name>
    <name type="common">Bacillus megaterium</name>
    <dbReference type="NCBI Taxonomy" id="1348623"/>
    <lineage>
        <taxon>Bacteria</taxon>
        <taxon>Bacillati</taxon>
        <taxon>Bacillota</taxon>
        <taxon>Bacilli</taxon>
        <taxon>Bacillales</taxon>
        <taxon>Bacillaceae</taxon>
        <taxon>Priestia</taxon>
    </lineage>
</organism>
<dbReference type="Proteomes" id="UP000031829">
    <property type="component" value="Chromosome"/>
</dbReference>
<evidence type="ECO:0000313" key="2">
    <source>
        <dbReference type="EMBL" id="AJI20449.1"/>
    </source>
</evidence>
<accession>A0A0B6AL00</accession>
<dbReference type="EMBL" id="CP009920">
    <property type="protein sequence ID" value="AJI20449.1"/>
    <property type="molecule type" value="Genomic_DNA"/>
</dbReference>
<name>A0A0B6AL00_PRIM2</name>
<keyword evidence="1" id="KW-1133">Transmembrane helix</keyword>
<evidence type="ECO:0000256" key="1">
    <source>
        <dbReference type="SAM" id="Phobius"/>
    </source>
</evidence>
<keyword evidence="1" id="KW-0472">Membrane</keyword>
<reference evidence="2 3" key="1">
    <citation type="journal article" date="2015" name="Genome Announc.">
        <title>Complete genome sequences for 35 biothreat assay-relevant bacillus species.</title>
        <authorList>
            <person name="Johnson S.L."/>
            <person name="Daligault H.E."/>
            <person name="Davenport K.W."/>
            <person name="Jaissle J."/>
            <person name="Frey K.G."/>
            <person name="Ladner J.T."/>
            <person name="Broomall S.M."/>
            <person name="Bishop-Lilly K.A."/>
            <person name="Bruce D.C."/>
            <person name="Gibbons H.S."/>
            <person name="Coyne S.R."/>
            <person name="Lo C.C."/>
            <person name="Meincke L."/>
            <person name="Munk A.C."/>
            <person name="Koroleva G.I."/>
            <person name="Rosenzweig C.N."/>
            <person name="Palacios G.F."/>
            <person name="Redden C.L."/>
            <person name="Minogue T.D."/>
            <person name="Chain P.S."/>
        </authorList>
    </citation>
    <scope>NUCLEOTIDE SEQUENCE [LARGE SCALE GENOMIC DNA]</scope>
    <source>
        <strain evidence="3">ATCC 14581 / DSM 32 / JCM 2506 / NBRC 15308 / NCIMB 9376 / NCTC 10342 / NRRL B-14308 / VKM B-512</strain>
    </source>
</reference>
<dbReference type="KEGG" id="bmeg:BG04_1514"/>
<dbReference type="AlphaFoldDB" id="A0A0B6AL00"/>